<evidence type="ECO:0000313" key="3">
    <source>
        <dbReference type="EMBL" id="PZF74437.1"/>
    </source>
</evidence>
<gene>
    <name evidence="3" type="ORF">DN068_02330</name>
</gene>
<dbReference type="InterPro" id="IPR050563">
    <property type="entry name" value="4-hydroxybenzoyl-CoA_TE"/>
</dbReference>
<dbReference type="InterPro" id="IPR006684">
    <property type="entry name" value="YbgC/YbaW"/>
</dbReference>
<dbReference type="PANTHER" id="PTHR31793">
    <property type="entry name" value="4-HYDROXYBENZOYL-COA THIOESTERASE FAMILY MEMBER"/>
    <property type="match status" value="1"/>
</dbReference>
<dbReference type="Proteomes" id="UP000248745">
    <property type="component" value="Unassembled WGS sequence"/>
</dbReference>
<dbReference type="Pfam" id="PF13279">
    <property type="entry name" value="4HBT_2"/>
    <property type="match status" value="1"/>
</dbReference>
<dbReference type="GO" id="GO:0047617">
    <property type="term" value="F:fatty acyl-CoA hydrolase activity"/>
    <property type="evidence" value="ECO:0007669"/>
    <property type="project" value="TreeGrafter"/>
</dbReference>
<dbReference type="RefSeq" id="WP_110997275.1">
    <property type="nucleotide sequence ID" value="NZ_QKTW01000003.1"/>
</dbReference>
<comment type="similarity">
    <text evidence="1">Belongs to the 4-hydroxybenzoyl-CoA thioesterase family.</text>
</comment>
<organism evidence="3 4">
    <name type="scientific">Taibaiella soli</name>
    <dbReference type="NCBI Taxonomy" id="1649169"/>
    <lineage>
        <taxon>Bacteria</taxon>
        <taxon>Pseudomonadati</taxon>
        <taxon>Bacteroidota</taxon>
        <taxon>Chitinophagia</taxon>
        <taxon>Chitinophagales</taxon>
        <taxon>Chitinophagaceae</taxon>
        <taxon>Taibaiella</taxon>
    </lineage>
</organism>
<sequence>MRKTLTHITEQEVKFSEADPLGIVWHGHFIRYFEDGREAFGEAYGLRYLDLYRQNIVVPIVNINCDYKRILRYGHRIRLETTYHDSPAAKLIFHYAIFDAVKNEKVATGSSVQVFMAKEDMELMLTIPPFMQEWKEKWLHTK</sequence>
<reference evidence="3 4" key="1">
    <citation type="submission" date="2018-06" db="EMBL/GenBank/DDBJ databases">
        <title>Mucibacter soli gen. nov., sp. nov., a new member of the family Chitinophagaceae producing mucin.</title>
        <authorList>
            <person name="Kim M.-K."/>
            <person name="Park S."/>
            <person name="Kim T.-S."/>
            <person name="Joung Y."/>
            <person name="Han J.-H."/>
            <person name="Kim S.B."/>
        </authorList>
    </citation>
    <scope>NUCLEOTIDE SEQUENCE [LARGE SCALE GENOMIC DNA]</scope>
    <source>
        <strain evidence="3 4">R1-15</strain>
    </source>
</reference>
<evidence type="ECO:0000256" key="1">
    <source>
        <dbReference type="ARBA" id="ARBA00005953"/>
    </source>
</evidence>
<dbReference type="OrthoDB" id="9800856at2"/>
<dbReference type="EMBL" id="QKTW01000003">
    <property type="protein sequence ID" value="PZF74437.1"/>
    <property type="molecule type" value="Genomic_DNA"/>
</dbReference>
<keyword evidence="4" id="KW-1185">Reference proteome</keyword>
<dbReference type="CDD" id="cd00586">
    <property type="entry name" value="4HBT"/>
    <property type="match status" value="1"/>
</dbReference>
<name>A0A2W2BEX5_9BACT</name>
<dbReference type="PIRSF" id="PIRSF003230">
    <property type="entry name" value="YbgC"/>
    <property type="match status" value="1"/>
</dbReference>
<protein>
    <submittedName>
        <fullName evidence="3">Acyl-CoA thioesterase</fullName>
    </submittedName>
</protein>
<dbReference type="AlphaFoldDB" id="A0A2W2BEX5"/>
<proteinExistence type="inferred from homology"/>
<accession>A0A2W2BEX5</accession>
<dbReference type="Gene3D" id="3.10.129.10">
    <property type="entry name" value="Hotdog Thioesterase"/>
    <property type="match status" value="1"/>
</dbReference>
<comment type="caution">
    <text evidence="3">The sequence shown here is derived from an EMBL/GenBank/DDBJ whole genome shotgun (WGS) entry which is preliminary data.</text>
</comment>
<dbReference type="PANTHER" id="PTHR31793:SF27">
    <property type="entry name" value="NOVEL THIOESTERASE SUPERFAMILY DOMAIN AND SAPOSIN A-TYPE DOMAIN CONTAINING PROTEIN (0610012H03RIK)"/>
    <property type="match status" value="1"/>
</dbReference>
<dbReference type="InterPro" id="IPR029069">
    <property type="entry name" value="HotDog_dom_sf"/>
</dbReference>
<evidence type="ECO:0000313" key="4">
    <source>
        <dbReference type="Proteomes" id="UP000248745"/>
    </source>
</evidence>
<dbReference type="SUPFAM" id="SSF54637">
    <property type="entry name" value="Thioesterase/thiol ester dehydrase-isomerase"/>
    <property type="match status" value="1"/>
</dbReference>
<keyword evidence="2" id="KW-0378">Hydrolase</keyword>
<evidence type="ECO:0000256" key="2">
    <source>
        <dbReference type="ARBA" id="ARBA00022801"/>
    </source>
</evidence>